<keyword evidence="1" id="KW-1133">Transmembrane helix</keyword>
<reference evidence="2 5" key="1">
    <citation type="submission" date="2015-06" db="EMBL/GenBank/DDBJ databases">
        <title>Genome sequence of Pseudoalteromonas carrageenovora.</title>
        <authorList>
            <person name="Xie B.-B."/>
            <person name="Rong J.-C."/>
            <person name="Qin Q.-L."/>
            <person name="Zhang Y.-Z."/>
        </authorList>
    </citation>
    <scope>NUCLEOTIDE SEQUENCE [LARGE SCALE GENOMIC DNA]</scope>
    <source>
        <strain evidence="2 5">IAM 12662</strain>
    </source>
</reference>
<dbReference type="GeneID" id="93664876"/>
<evidence type="ECO:0000313" key="3">
    <source>
        <dbReference type="EMBL" id="SOU42178.1"/>
    </source>
</evidence>
<reference evidence="3 4" key="2">
    <citation type="submission" date="2017-11" db="EMBL/GenBank/DDBJ databases">
        <authorList>
            <person name="Han C.G."/>
        </authorList>
    </citation>
    <scope>NUCLEOTIDE SEQUENCE [LARGE SCALE GENOMIC DNA]</scope>
    <source>
        <strain evidence="4">ATCC 43555</strain>
        <strain evidence="3">ATCC43555</strain>
    </source>
</reference>
<proteinExistence type="predicted"/>
<dbReference type="Proteomes" id="UP000615003">
    <property type="component" value="Unassembled WGS sequence"/>
</dbReference>
<keyword evidence="1" id="KW-0472">Membrane</keyword>
<evidence type="ECO:0000313" key="4">
    <source>
        <dbReference type="Proteomes" id="UP000238288"/>
    </source>
</evidence>
<keyword evidence="1" id="KW-0812">Transmembrane</keyword>
<organism evidence="3 4">
    <name type="scientific">Pseudoalteromonas carrageenovora IAM 12662</name>
    <dbReference type="NCBI Taxonomy" id="1314868"/>
    <lineage>
        <taxon>Bacteria</taxon>
        <taxon>Pseudomonadati</taxon>
        <taxon>Pseudomonadota</taxon>
        <taxon>Gammaproteobacteria</taxon>
        <taxon>Alteromonadales</taxon>
        <taxon>Pseudoalteromonadaceae</taxon>
        <taxon>Pseudoalteromonas</taxon>
    </lineage>
</organism>
<evidence type="ECO:0000313" key="2">
    <source>
        <dbReference type="EMBL" id="MBE0381047.1"/>
    </source>
</evidence>
<dbReference type="Proteomes" id="UP000238288">
    <property type="component" value="Chromosome PCAR9a"/>
</dbReference>
<evidence type="ECO:0000256" key="1">
    <source>
        <dbReference type="SAM" id="Phobius"/>
    </source>
</evidence>
<dbReference type="EMBL" id="LT965928">
    <property type="protein sequence ID" value="SOU42178.1"/>
    <property type="molecule type" value="Genomic_DNA"/>
</dbReference>
<dbReference type="AlphaFoldDB" id="A0A2K4XCY1"/>
<feature type="transmembrane region" description="Helical" evidence="1">
    <location>
        <begin position="24"/>
        <end position="49"/>
    </location>
</feature>
<sequence length="148" mass="16484">MWQQLSCHIIATDIYFKGTTLQRFYSSLLIITLLLTFVGQAVASVAMFCEMPHEGAKTFAHVKMDMPQSDSQMHENMSHNMIAMDCCDNESTLKNECKCPMSGCTANSMLNVESLFSVTLLGSEKVSISVPSTQITIPRSLYRPPMFA</sequence>
<dbReference type="RefSeq" id="WP_307723130.1">
    <property type="nucleotide sequence ID" value="NZ_AQGW01000013.1"/>
</dbReference>
<protein>
    <submittedName>
        <fullName evidence="3">Uncharacterized protein</fullName>
    </submittedName>
</protein>
<dbReference type="EMBL" id="AQGW01000013">
    <property type="protein sequence ID" value="MBE0381047.1"/>
    <property type="molecule type" value="Genomic_DNA"/>
</dbReference>
<name>A0A2K4XCY1_PSEVC</name>
<accession>A0A2K4XCY1</accession>
<gene>
    <name evidence="3" type="ORF">PCAR9_A31381</name>
    <name evidence="2" type="ORF">PCARR_a2765</name>
</gene>
<evidence type="ECO:0000313" key="5">
    <source>
        <dbReference type="Proteomes" id="UP000615003"/>
    </source>
</evidence>
<keyword evidence="5" id="KW-1185">Reference proteome</keyword>